<keyword evidence="2" id="KW-1185">Reference proteome</keyword>
<dbReference type="EMBL" id="UFUW01000001">
    <property type="protein sequence ID" value="SUX25803.1"/>
    <property type="molecule type" value="Genomic_DNA"/>
</dbReference>
<reference evidence="1 2" key="1">
    <citation type="submission" date="2018-06" db="EMBL/GenBank/DDBJ databases">
        <authorList>
            <consortium name="Pathogen Informatics"/>
            <person name="Doyle S."/>
        </authorList>
    </citation>
    <scope>NUCLEOTIDE SEQUENCE [LARGE SCALE GENOMIC DNA]</scope>
    <source>
        <strain evidence="1 2">NCTC13294</strain>
    </source>
</reference>
<name>A0A381EFY5_9GAMM</name>
<accession>A0A381EFY5</accession>
<evidence type="ECO:0000313" key="2">
    <source>
        <dbReference type="Proteomes" id="UP000254572"/>
    </source>
</evidence>
<evidence type="ECO:0000313" key="1">
    <source>
        <dbReference type="EMBL" id="SUX25803.1"/>
    </source>
</evidence>
<gene>
    <name evidence="1" type="ORF">NCTC13294_02693</name>
</gene>
<dbReference type="RefSeq" id="WP_006984528.1">
    <property type="nucleotide sequence ID" value="NZ_CABMOK010000024.1"/>
</dbReference>
<organism evidence="1 2">
    <name type="scientific">Cardiobacterium valvarum</name>
    <dbReference type="NCBI Taxonomy" id="194702"/>
    <lineage>
        <taxon>Bacteria</taxon>
        <taxon>Pseudomonadati</taxon>
        <taxon>Pseudomonadota</taxon>
        <taxon>Gammaproteobacteria</taxon>
        <taxon>Cardiobacteriales</taxon>
        <taxon>Cardiobacteriaceae</taxon>
        <taxon>Cardiobacterium</taxon>
    </lineage>
</organism>
<dbReference type="AlphaFoldDB" id="A0A381EFY5"/>
<sequence>MSNTPYTFSIDGTLQQAFVLAARQPDSDRAALLRDYVRAIVSYQVQSGELPPDSYAL</sequence>
<protein>
    <submittedName>
        <fullName evidence="1">Uncharacterized protein</fullName>
    </submittedName>
</protein>
<dbReference type="Proteomes" id="UP000254572">
    <property type="component" value="Unassembled WGS sequence"/>
</dbReference>
<proteinExistence type="predicted"/>